<dbReference type="AlphaFoldDB" id="A0A7D3ZKT7"/>
<dbReference type="Gene3D" id="3.40.190.10">
    <property type="entry name" value="Periplasmic binding protein-like II"/>
    <property type="match status" value="1"/>
</dbReference>
<dbReference type="PANTHER" id="PTHR43649:SF32">
    <property type="entry name" value="SUGAR BINDING SECRETED PROTEIN"/>
    <property type="match status" value="1"/>
</dbReference>
<keyword evidence="1" id="KW-0732">Signal</keyword>
<sequence length="435" mass="46765">MRAIMRRGLGTAMAVVLAGGLAAACGGGDGKKKDSDSGPVTLTVDVFGEVGYDQLYKQYEQSHPGVTIKQRKVSDLDTYKPRIQQWMATGSGAGDVVMLEEGILPLYMQQRAKFLNLFDYGGKALQDKFLPWKWQMGVSPDGKQLVGLGTDVGPLAMCYRKDLFKKAGLPTDREEVGKLWPTWDAFLQTGQKFQQKVSGTKWLDGPTAVFRATVLQNAGAGPGYSFFDKDDKFVFDTNPAVKQAFDTSLKFEESKLTSDMSIFTPPWQAGLKRDTFATVPCPSWMLGGIEQFSGASGKGKWDVATTPGGSGYWGGSWLAVPKQTKHPKQAAALAEFLTSPQGQTGAYAAANTFPSSPQAEQDPAVAGSKNAYFNDAPAGKIFGDLVASVKPVHLGPKNEDVRAAVENVLISVGQGKVKPDEAWSKAVEAAKKAAR</sequence>
<evidence type="ECO:0000313" key="3">
    <source>
        <dbReference type="Proteomes" id="UP000501240"/>
    </source>
</evidence>
<evidence type="ECO:0000256" key="1">
    <source>
        <dbReference type="SAM" id="SignalP"/>
    </source>
</evidence>
<dbReference type="PANTHER" id="PTHR43649">
    <property type="entry name" value="ARABINOSE-BINDING PROTEIN-RELATED"/>
    <property type="match status" value="1"/>
</dbReference>
<dbReference type="InterPro" id="IPR050490">
    <property type="entry name" value="Bact_solute-bd_prot1"/>
</dbReference>
<dbReference type="Pfam" id="PF13416">
    <property type="entry name" value="SBP_bac_8"/>
    <property type="match status" value="1"/>
</dbReference>
<evidence type="ECO:0000313" key="2">
    <source>
        <dbReference type="EMBL" id="QKG20923.1"/>
    </source>
</evidence>
<dbReference type="Proteomes" id="UP000501240">
    <property type="component" value="Chromosome"/>
</dbReference>
<organism evidence="2 3">
    <name type="scientific">Actinomadura verrucosospora</name>
    <dbReference type="NCBI Taxonomy" id="46165"/>
    <lineage>
        <taxon>Bacteria</taxon>
        <taxon>Bacillati</taxon>
        <taxon>Actinomycetota</taxon>
        <taxon>Actinomycetes</taxon>
        <taxon>Streptosporangiales</taxon>
        <taxon>Thermomonosporaceae</taxon>
        <taxon>Actinomadura</taxon>
    </lineage>
</organism>
<dbReference type="EMBL" id="CP053892">
    <property type="protein sequence ID" value="QKG20923.1"/>
    <property type="molecule type" value="Genomic_DNA"/>
</dbReference>
<keyword evidence="3" id="KW-1185">Reference proteome</keyword>
<feature type="chain" id="PRO_5028863006" evidence="1">
    <location>
        <begin position="25"/>
        <end position="435"/>
    </location>
</feature>
<dbReference type="InterPro" id="IPR006059">
    <property type="entry name" value="SBP"/>
</dbReference>
<accession>A0A7D3ZKT7</accession>
<name>A0A7D3ZKT7_ACTVE</name>
<reference evidence="2 3" key="1">
    <citation type="submission" date="2020-05" db="EMBL/GenBank/DDBJ databases">
        <title>Actinomadura verrucosospora NRRL-B18236 (PFL_A860) Genome sequencing and assembly.</title>
        <authorList>
            <person name="Samborskyy M."/>
        </authorList>
    </citation>
    <scope>NUCLEOTIDE SEQUENCE [LARGE SCALE GENOMIC DNA]</scope>
    <source>
        <strain evidence="2 3">NRRL:B18236</strain>
    </source>
</reference>
<dbReference type="SUPFAM" id="SSF53850">
    <property type="entry name" value="Periplasmic binding protein-like II"/>
    <property type="match status" value="1"/>
</dbReference>
<proteinExistence type="predicted"/>
<feature type="signal peptide" evidence="1">
    <location>
        <begin position="1"/>
        <end position="24"/>
    </location>
</feature>
<protein>
    <submittedName>
        <fullName evidence="2">Family 1 extracellular solute-binding protein</fullName>
    </submittedName>
</protein>
<gene>
    <name evidence="2" type="ORF">ACTIVE_2561</name>
</gene>
<dbReference type="PROSITE" id="PS51257">
    <property type="entry name" value="PROKAR_LIPOPROTEIN"/>
    <property type="match status" value="1"/>
</dbReference>